<feature type="region of interest" description="Disordered" evidence="1">
    <location>
        <begin position="909"/>
        <end position="928"/>
    </location>
</feature>
<sequence>MNGLPDHVSHLTALDIQREKAELEHNQDVTHIIAAAGEFENLFPHRETDTIIWLQLPAESAGSVKMSCTGVVYPNSWVLHYSSTVLRSSGFEKFTQLLENERYQKRKASELLNSGLLGLNGPTIMRKIRYVLDLGPSTDFELRSEHLEALTLPKGIIQYSMLTRLSPAQRVPTSAAGGHDDACRCFSLKLRGDLCNDPGCWFNGEHRPFNGSLCNSTANRRTSGSAAATETQAEVDRTTESAQFRAIFDPDSGDTNTTAPADPATGTDAEAISTSPQAPEVIHAPADTHNLGDGSLSGSIWDLPLSPEFRIDDYCEIRHIANIIRLLLAMAGKPLLLNSAARVYTIAGLAKLFRLKSSDIYHINAGQVETHSNAFGNRLRSIFSDWFFARNNTNIVDILPEESLIIAWNIKLPVIVRVAFRILVAERALHEAGTTDAQPRKYQSRQKTVFGRELQGLLDEDVETMLDHASESFVQRVLRARDAHSLHINSITKLVTVGPSTSDLEDAQSYPTLRLFARPVSNYATVHQLLETLRILEDLVEVEQSLARGSNVLGNIFLPLDQCPVANALAALQLLLDKIENAISSGFPRDLPNSDLLLSTYTDTVQESLAYYVRQSTLHKNWFVHIYNDLAFDKKCMTAVYWRLLGRSMEDRLAHELSQFKLINCVSTVNTTLYEAIAFDVPLGTEESRHNFREDFIDRLNAIGMNLESSTILSHTKYDFFSAGNLHYSLYNQAEQIYKPFFDRHLYAPEFELEVKASPHLLLGLSSDEFRFLPLWAGGDNDGTGAVFEPALPTATLGPIAPGPEYHTGTTNTSLSTPSIDGALSMDGPPSISDSGDTERFTDIAMSDAGTEHLHDDDGASVSSSFVLVRNLDGLNIATSERSASTRNSLPSNVSRAVNDGHSTITGASGASIAAPSSSSSASSTSGAMTSVSFDDMVVVQPAGTASGSQRYTGSPPLVAVAQDNNDVEFEFEDDDFNYGDDDDVEDQEYYDDDDDADARSDDTVMPDREEVEQEMRRDVEMRQQTQAGKPKKE</sequence>
<reference evidence="2 3" key="1">
    <citation type="submission" date="2024-01" db="EMBL/GenBank/DDBJ databases">
        <authorList>
            <person name="Allen C."/>
            <person name="Tagirdzhanova G."/>
        </authorList>
    </citation>
    <scope>NUCLEOTIDE SEQUENCE [LARGE SCALE GENOMIC DNA]</scope>
</reference>
<comment type="caution">
    <text evidence="2">The sequence shown here is derived from an EMBL/GenBank/DDBJ whole genome shotgun (WGS) entry which is preliminary data.</text>
</comment>
<feature type="region of interest" description="Disordered" evidence="1">
    <location>
        <begin position="972"/>
        <end position="1034"/>
    </location>
</feature>
<feature type="compositionally biased region" description="Polar residues" evidence="1">
    <location>
        <begin position="881"/>
        <end position="896"/>
    </location>
</feature>
<accession>A0ABP0BS60</accession>
<feature type="compositionally biased region" description="Low complexity" evidence="1">
    <location>
        <begin position="253"/>
        <end position="271"/>
    </location>
</feature>
<feature type="region of interest" description="Disordered" evidence="1">
    <location>
        <begin position="800"/>
        <end position="838"/>
    </location>
</feature>
<feature type="region of interest" description="Disordered" evidence="1">
    <location>
        <begin position="218"/>
        <end position="276"/>
    </location>
</feature>
<organism evidence="2 3">
    <name type="scientific">Sporothrix eucalyptigena</name>
    <dbReference type="NCBI Taxonomy" id="1812306"/>
    <lineage>
        <taxon>Eukaryota</taxon>
        <taxon>Fungi</taxon>
        <taxon>Dikarya</taxon>
        <taxon>Ascomycota</taxon>
        <taxon>Pezizomycotina</taxon>
        <taxon>Sordariomycetes</taxon>
        <taxon>Sordariomycetidae</taxon>
        <taxon>Ophiostomatales</taxon>
        <taxon>Ophiostomataceae</taxon>
        <taxon>Sporothrix</taxon>
    </lineage>
</organism>
<feature type="compositionally biased region" description="Acidic residues" evidence="1">
    <location>
        <begin position="972"/>
        <end position="997"/>
    </location>
</feature>
<proteinExistence type="predicted"/>
<dbReference type="Proteomes" id="UP001642482">
    <property type="component" value="Unassembled WGS sequence"/>
</dbReference>
<keyword evidence="3" id="KW-1185">Reference proteome</keyword>
<feature type="compositionally biased region" description="Polar residues" evidence="1">
    <location>
        <begin position="808"/>
        <end position="819"/>
    </location>
</feature>
<protein>
    <submittedName>
        <fullName evidence="2">Uncharacterized protein</fullName>
    </submittedName>
</protein>
<gene>
    <name evidence="2" type="ORF">SEUCBS140593_004837</name>
</gene>
<evidence type="ECO:0000313" key="2">
    <source>
        <dbReference type="EMBL" id="CAK7222256.1"/>
    </source>
</evidence>
<feature type="region of interest" description="Disordered" evidence="1">
    <location>
        <begin position="881"/>
        <end position="903"/>
    </location>
</feature>
<feature type="compositionally biased region" description="Basic and acidic residues" evidence="1">
    <location>
        <begin position="998"/>
        <end position="1022"/>
    </location>
</feature>
<feature type="compositionally biased region" description="Polar residues" evidence="1">
    <location>
        <begin position="218"/>
        <end position="232"/>
    </location>
</feature>
<evidence type="ECO:0000313" key="3">
    <source>
        <dbReference type="Proteomes" id="UP001642482"/>
    </source>
</evidence>
<name>A0ABP0BS60_9PEZI</name>
<dbReference type="EMBL" id="CAWUHD010000044">
    <property type="protein sequence ID" value="CAK7222256.1"/>
    <property type="molecule type" value="Genomic_DNA"/>
</dbReference>
<evidence type="ECO:0000256" key="1">
    <source>
        <dbReference type="SAM" id="MobiDB-lite"/>
    </source>
</evidence>